<proteinExistence type="predicted"/>
<sequence>MQGAHRNRSHRGREENASERDDRRVVVASMIRPERSPPNIMASRALDLDLELQRSTFSADGPVYPLAIRFVHKFELS</sequence>
<evidence type="ECO:0000313" key="2">
    <source>
        <dbReference type="Proteomes" id="UP001144978"/>
    </source>
</evidence>
<keyword evidence="2" id="KW-1185">Reference proteome</keyword>
<protein>
    <submittedName>
        <fullName evidence="1">Uncharacterized protein</fullName>
    </submittedName>
</protein>
<reference evidence="1" key="1">
    <citation type="submission" date="2022-08" db="EMBL/GenBank/DDBJ databases">
        <title>Genome Sequence of Pycnoporus sanguineus.</title>
        <authorList>
            <person name="Buettner E."/>
        </authorList>
    </citation>
    <scope>NUCLEOTIDE SEQUENCE</scope>
    <source>
        <strain evidence="1">CG-C14</strain>
    </source>
</reference>
<dbReference type="Proteomes" id="UP001144978">
    <property type="component" value="Unassembled WGS sequence"/>
</dbReference>
<comment type="caution">
    <text evidence="1">The sequence shown here is derived from an EMBL/GenBank/DDBJ whole genome shotgun (WGS) entry which is preliminary data.</text>
</comment>
<organism evidence="1 2">
    <name type="scientific">Trametes sanguinea</name>
    <dbReference type="NCBI Taxonomy" id="158606"/>
    <lineage>
        <taxon>Eukaryota</taxon>
        <taxon>Fungi</taxon>
        <taxon>Dikarya</taxon>
        <taxon>Basidiomycota</taxon>
        <taxon>Agaricomycotina</taxon>
        <taxon>Agaricomycetes</taxon>
        <taxon>Polyporales</taxon>
        <taxon>Polyporaceae</taxon>
        <taxon>Trametes</taxon>
    </lineage>
</organism>
<name>A0ACC1NMP3_9APHY</name>
<evidence type="ECO:0000313" key="1">
    <source>
        <dbReference type="EMBL" id="KAJ2980177.1"/>
    </source>
</evidence>
<dbReference type="EMBL" id="JANSHE010004170">
    <property type="protein sequence ID" value="KAJ2980177.1"/>
    <property type="molecule type" value="Genomic_DNA"/>
</dbReference>
<gene>
    <name evidence="1" type="ORF">NUW54_g11040</name>
</gene>
<accession>A0ACC1NMP3</accession>